<dbReference type="Proteomes" id="UP001627154">
    <property type="component" value="Unassembled WGS sequence"/>
</dbReference>
<name>A0ABD2XQ64_9HYME</name>
<protein>
    <submittedName>
        <fullName evidence="1">Uncharacterized protein</fullName>
    </submittedName>
</protein>
<gene>
    <name evidence="1" type="ORF">TKK_001042</name>
</gene>
<sequence>MATQLRQRQLHHGTAPYSIVRGALRRSGETGRALLLDELSDLLRPPRFSLHAELRSNDPRRPGVGIGAEVVEAILPYRRSVDGITRREEYSAGRAAGQLVQERLLSASRGLPDVARGFFHRADRRTISHEAEKFQ</sequence>
<keyword evidence="2" id="KW-1185">Reference proteome</keyword>
<accession>A0ABD2XQ64</accession>
<dbReference type="AlphaFoldDB" id="A0ABD2XQ64"/>
<evidence type="ECO:0000313" key="2">
    <source>
        <dbReference type="Proteomes" id="UP001627154"/>
    </source>
</evidence>
<reference evidence="1 2" key="1">
    <citation type="journal article" date="2024" name="bioRxiv">
        <title>A reference genome for Trichogramma kaykai: A tiny desert-dwelling parasitoid wasp with competing sex-ratio distorters.</title>
        <authorList>
            <person name="Culotta J."/>
            <person name="Lindsey A.R."/>
        </authorList>
    </citation>
    <scope>NUCLEOTIDE SEQUENCE [LARGE SCALE GENOMIC DNA]</scope>
    <source>
        <strain evidence="1 2">KSX58</strain>
    </source>
</reference>
<organism evidence="1 2">
    <name type="scientific">Trichogramma kaykai</name>
    <dbReference type="NCBI Taxonomy" id="54128"/>
    <lineage>
        <taxon>Eukaryota</taxon>
        <taxon>Metazoa</taxon>
        <taxon>Ecdysozoa</taxon>
        <taxon>Arthropoda</taxon>
        <taxon>Hexapoda</taxon>
        <taxon>Insecta</taxon>
        <taxon>Pterygota</taxon>
        <taxon>Neoptera</taxon>
        <taxon>Endopterygota</taxon>
        <taxon>Hymenoptera</taxon>
        <taxon>Apocrita</taxon>
        <taxon>Proctotrupomorpha</taxon>
        <taxon>Chalcidoidea</taxon>
        <taxon>Trichogrammatidae</taxon>
        <taxon>Trichogramma</taxon>
    </lineage>
</organism>
<evidence type="ECO:0000313" key="1">
    <source>
        <dbReference type="EMBL" id="KAL3406932.1"/>
    </source>
</evidence>
<dbReference type="EMBL" id="JBJJXI010000018">
    <property type="protein sequence ID" value="KAL3406932.1"/>
    <property type="molecule type" value="Genomic_DNA"/>
</dbReference>
<comment type="caution">
    <text evidence="1">The sequence shown here is derived from an EMBL/GenBank/DDBJ whole genome shotgun (WGS) entry which is preliminary data.</text>
</comment>
<proteinExistence type="predicted"/>